<keyword evidence="1" id="KW-0472">Membrane</keyword>
<name>A0A1Y4DCU9_9BACT</name>
<dbReference type="EMBL" id="NFJD01000002">
    <property type="protein sequence ID" value="OUO56937.1"/>
    <property type="molecule type" value="Genomic_DNA"/>
</dbReference>
<gene>
    <name evidence="2" type="ORF">B5F75_03580</name>
</gene>
<proteinExistence type="predicted"/>
<reference evidence="3" key="1">
    <citation type="submission" date="2017-04" db="EMBL/GenBank/DDBJ databases">
        <title>Function of individual gut microbiota members based on whole genome sequencing of pure cultures obtained from chicken caecum.</title>
        <authorList>
            <person name="Medvecky M."/>
            <person name="Cejkova D."/>
            <person name="Polansky O."/>
            <person name="Karasova D."/>
            <person name="Kubasova T."/>
            <person name="Cizek A."/>
            <person name="Rychlik I."/>
        </authorList>
    </citation>
    <scope>NUCLEOTIDE SEQUENCE [LARGE SCALE GENOMIC DNA]</scope>
    <source>
        <strain evidence="3">An273</strain>
    </source>
</reference>
<feature type="transmembrane region" description="Helical" evidence="1">
    <location>
        <begin position="134"/>
        <end position="166"/>
    </location>
</feature>
<dbReference type="RefSeq" id="WP_087288016.1">
    <property type="nucleotide sequence ID" value="NZ_NFJD01000002.1"/>
</dbReference>
<evidence type="ECO:0000256" key="1">
    <source>
        <dbReference type="SAM" id="Phobius"/>
    </source>
</evidence>
<dbReference type="Proteomes" id="UP000196368">
    <property type="component" value="Unassembled WGS sequence"/>
</dbReference>
<feature type="transmembrane region" description="Helical" evidence="1">
    <location>
        <begin position="187"/>
        <end position="207"/>
    </location>
</feature>
<protein>
    <submittedName>
        <fullName evidence="2">Uncharacterized protein</fullName>
    </submittedName>
</protein>
<feature type="transmembrane region" description="Helical" evidence="1">
    <location>
        <begin position="50"/>
        <end position="74"/>
    </location>
</feature>
<sequence length="209" mass="23237">MERLLQMLGVLAALYAAYALSIKKWDYETEAQRTARRTFLKSKGLSNTFYFIHAGTLFLLNLLSGGLFAFYWLYRQWQAVLHGFRRLSAKPLKHGPFLRAVGGFGTFFSLNAIICRTCEYMHHKAPLPPWVWGTAWLAGLAGTLAGTDVTTRAAGYLVFCAAPALLQRRLNALPKETIPPQPKPAEIAAAALALLLALGLLVAWRIFIK</sequence>
<accession>A0A1Y4DCU9</accession>
<organism evidence="2 3">
    <name type="scientific">Candidatus Avelusimicrobium gallicola</name>
    <dbReference type="NCBI Taxonomy" id="2562704"/>
    <lineage>
        <taxon>Bacteria</taxon>
        <taxon>Pseudomonadati</taxon>
        <taxon>Elusimicrobiota</taxon>
        <taxon>Elusimicrobia</taxon>
        <taxon>Elusimicrobiales</taxon>
        <taxon>Elusimicrobiaceae</taxon>
        <taxon>Candidatus Avelusimicrobium</taxon>
    </lineage>
</organism>
<dbReference type="AlphaFoldDB" id="A0A1Y4DCU9"/>
<comment type="caution">
    <text evidence="2">The sequence shown here is derived from an EMBL/GenBank/DDBJ whole genome shotgun (WGS) entry which is preliminary data.</text>
</comment>
<feature type="transmembrane region" description="Helical" evidence="1">
    <location>
        <begin position="95"/>
        <end position="114"/>
    </location>
</feature>
<keyword evidence="1" id="KW-0812">Transmembrane</keyword>
<keyword evidence="1" id="KW-1133">Transmembrane helix</keyword>
<keyword evidence="3" id="KW-1185">Reference proteome</keyword>
<evidence type="ECO:0000313" key="3">
    <source>
        <dbReference type="Proteomes" id="UP000196368"/>
    </source>
</evidence>
<evidence type="ECO:0000313" key="2">
    <source>
        <dbReference type="EMBL" id="OUO56937.1"/>
    </source>
</evidence>